<reference evidence="2 3" key="1">
    <citation type="submission" date="2015-11" db="EMBL/GenBank/DDBJ databases">
        <authorList>
            <person name="Varghese N."/>
        </authorList>
    </citation>
    <scope>NUCLEOTIDE SEQUENCE [LARGE SCALE GENOMIC DNA]</scope>
    <source>
        <strain evidence="2 3">JGI-24</strain>
    </source>
</reference>
<protein>
    <submittedName>
        <fullName evidence="2">Uncharacterized protein</fullName>
    </submittedName>
</protein>
<dbReference type="Proteomes" id="UP000243065">
    <property type="component" value="Unassembled WGS sequence"/>
</dbReference>
<dbReference type="EMBL" id="CZVU01000061">
    <property type="protein sequence ID" value="CUT03159.1"/>
    <property type="molecule type" value="Genomic_DNA"/>
</dbReference>
<organism evidence="2 3">
    <name type="scientific">Kryptobacter tengchongensis</name>
    <dbReference type="NCBI Taxonomy" id="1643429"/>
    <lineage>
        <taxon>Bacteria</taxon>
        <taxon>Pseudomonadati</taxon>
        <taxon>Candidatus Kryptoniota</taxon>
        <taxon>Candidatus Kryptobacter</taxon>
    </lineage>
</organism>
<evidence type="ECO:0000313" key="3">
    <source>
        <dbReference type="Proteomes" id="UP000243065"/>
    </source>
</evidence>
<keyword evidence="1" id="KW-0472">Membrane</keyword>
<keyword evidence="3" id="KW-1185">Reference proteome</keyword>
<feature type="transmembrane region" description="Helical" evidence="1">
    <location>
        <begin position="21"/>
        <end position="40"/>
    </location>
</feature>
<evidence type="ECO:0000256" key="1">
    <source>
        <dbReference type="SAM" id="Phobius"/>
    </source>
</evidence>
<name>A0A656D8N0_KRYT1</name>
<dbReference type="AlphaFoldDB" id="A0A656D8N0"/>
<gene>
    <name evidence="2" type="ORF">JGI24_01254</name>
</gene>
<sequence>MGLKRGDKYRQTKPGLGTQALFLKSVIYLISNILFFRTLLPAFKM</sequence>
<proteinExistence type="predicted"/>
<evidence type="ECO:0000313" key="2">
    <source>
        <dbReference type="EMBL" id="CUT03159.1"/>
    </source>
</evidence>
<keyword evidence="1" id="KW-1133">Transmembrane helix</keyword>
<keyword evidence="1" id="KW-0812">Transmembrane</keyword>
<accession>A0A656D8N0</accession>